<feature type="domain" description="HTH cro/C1-type" evidence="1">
    <location>
        <begin position="24"/>
        <end position="56"/>
    </location>
</feature>
<dbReference type="InterPro" id="IPR010982">
    <property type="entry name" value="Lambda_DNA-bd_dom_sf"/>
</dbReference>
<dbReference type="Proteomes" id="UP000632063">
    <property type="component" value="Unassembled WGS sequence"/>
</dbReference>
<dbReference type="SUPFAM" id="SSF47413">
    <property type="entry name" value="lambda repressor-like DNA-binding domains"/>
    <property type="match status" value="1"/>
</dbReference>
<reference evidence="2 3" key="2">
    <citation type="journal article" date="2021" name="Int. J. Syst. Evol. Microbiol.">
        <title>Roseibium litorale sp. nov., isolated from a tidal flat sediment and proposal for the reclassification of Labrenzia polysiphoniae as Roseibium polysiphoniae comb. nov.</title>
        <authorList>
            <person name="Liu Y."/>
            <person name="Pei T."/>
            <person name="Du J."/>
            <person name="Chao M."/>
            <person name="Deng M.R."/>
            <person name="Zhu H."/>
        </authorList>
    </citation>
    <scope>NUCLEOTIDE SEQUENCE [LARGE SCALE GENOMIC DNA]</scope>
    <source>
        <strain evidence="2 3">4C16A</strain>
    </source>
</reference>
<organism evidence="2 3">
    <name type="scientific">Roseibium litorale</name>
    <dbReference type="NCBI Taxonomy" id="2803841"/>
    <lineage>
        <taxon>Bacteria</taxon>
        <taxon>Pseudomonadati</taxon>
        <taxon>Pseudomonadota</taxon>
        <taxon>Alphaproteobacteria</taxon>
        <taxon>Hyphomicrobiales</taxon>
        <taxon>Stappiaceae</taxon>
        <taxon>Roseibium</taxon>
    </lineage>
</organism>
<sequence>MVSDKFGSLSLAARSGLRLLAAEIQAGRKMRGWSEDELARRLGCARKTVRAIEAGQPTVAIGFVFEAAQLVGLDLFGGAQAIDARLAETRIKLNLLPQRVHSRRPELNDDF</sequence>
<dbReference type="Gene3D" id="1.10.260.40">
    <property type="entry name" value="lambda repressor-like DNA-binding domains"/>
    <property type="match status" value="1"/>
</dbReference>
<dbReference type="SMART" id="SM00530">
    <property type="entry name" value="HTH_XRE"/>
    <property type="match status" value="1"/>
</dbReference>
<evidence type="ECO:0000313" key="2">
    <source>
        <dbReference type="EMBL" id="MBD8892606.1"/>
    </source>
</evidence>
<accession>A0ABR9CP21</accession>
<dbReference type="Pfam" id="PF01381">
    <property type="entry name" value="HTH_3"/>
    <property type="match status" value="1"/>
</dbReference>
<comment type="caution">
    <text evidence="2">The sequence shown here is derived from an EMBL/GenBank/DDBJ whole genome shotgun (WGS) entry which is preliminary data.</text>
</comment>
<keyword evidence="3" id="KW-1185">Reference proteome</keyword>
<name>A0ABR9CP21_9HYPH</name>
<evidence type="ECO:0000259" key="1">
    <source>
        <dbReference type="PROSITE" id="PS50943"/>
    </source>
</evidence>
<dbReference type="InterPro" id="IPR001387">
    <property type="entry name" value="Cro/C1-type_HTH"/>
</dbReference>
<gene>
    <name evidence="2" type="ORF">IG616_13720</name>
</gene>
<proteinExistence type="predicted"/>
<dbReference type="RefSeq" id="WP_192148735.1">
    <property type="nucleotide sequence ID" value="NZ_JACYXI010000008.1"/>
</dbReference>
<dbReference type="CDD" id="cd00093">
    <property type="entry name" value="HTH_XRE"/>
    <property type="match status" value="1"/>
</dbReference>
<evidence type="ECO:0000313" key="3">
    <source>
        <dbReference type="Proteomes" id="UP000632063"/>
    </source>
</evidence>
<dbReference type="PROSITE" id="PS50943">
    <property type="entry name" value="HTH_CROC1"/>
    <property type="match status" value="1"/>
</dbReference>
<reference evidence="3" key="1">
    <citation type="submission" date="2020-09" db="EMBL/GenBank/DDBJ databases">
        <title>The genome sequence of strain Labrenzia suaedae 4C16A.</title>
        <authorList>
            <person name="Liu Y."/>
        </authorList>
    </citation>
    <scope>NUCLEOTIDE SEQUENCE [LARGE SCALE GENOMIC DNA]</scope>
    <source>
        <strain evidence="3">4C16A</strain>
    </source>
</reference>
<protein>
    <submittedName>
        <fullName evidence="2">Helix-turn-helix domain-containing protein</fullName>
    </submittedName>
</protein>
<dbReference type="EMBL" id="JACYXI010000008">
    <property type="protein sequence ID" value="MBD8892606.1"/>
    <property type="molecule type" value="Genomic_DNA"/>
</dbReference>